<dbReference type="InterPro" id="IPR027268">
    <property type="entry name" value="Peptidase_M4/M1_CTD_sf"/>
</dbReference>
<sequence>MRTGIRCWMVGMILVCGAVESSAQQPTGRSEGRRPFAKPGAAKRTERIRTFDVKHIKAELTLDAAEKQVRGKVTHTLTAIDPNLSKVVLDCGPDIKIASATIGTDKTPCEVKNTDDKKLVVTLKEARRQGETFDLIIAYSASPKQGLQFVEPAPTHPGRPLAIWTQGEAEETRYWLPCYDFPNDQATSEMIITVARPLSVVSNGRLVETTENADGTRTFHWKMDQPHSSYLITVAASEFATFHDKVGDLPVDYYVTKNVDEATARRFMGRTPRMIEFFGKVTGQPYPYPKYAQVCLPEFNGGMENTSATSMTDDALLDAIEGLERDHDGLVAHELAHQWFGDLMTCKDWSHIWLNEGFASYFDPLFTEHARGEDEFRLRMRDELRTYLGSDRQYRRPIVESRYGAPTQMFDGMTYAKGGATLHMLRGYLGDDAWWKGIQAYVADRKFQVVDTDDFRKAVEKATGKDLKWFFDQWLSKAGHPELKVRWHYEPEDKTVRVKVEQTQKLDDQTPMFRLPTTIEITDAPGRARSVPIVIDGATHEFVIPAETKPQMVLMDPHGWLIKEVDFEKPADELRFQLEHARSVLDRLDAAHDLGRLAKQHSDVKPLLAEAWKKEKAIPARAELVELLATADEAYRPALTEAVKDPAARVRVQAVRGLSKLPRDDAAEAVLRAVWADAKEAYNARRAALKGLVGWKVKDADDLLAAGLKLPDGKHTLAATALELLLEQPDAKPRELAALYSKQGQPAALRTSALGAFDRLAKDDDALQDLIVGMVDDPDQHVRLRAWRLAHTLKIQKALPVLTARLGLESFGFNAHAREVLKAAVDALTKQLSSAAGTNPLEALGKQADDLERQAQELRKTIDALKAK</sequence>
<dbReference type="GO" id="GO:0005615">
    <property type="term" value="C:extracellular space"/>
    <property type="evidence" value="ECO:0007669"/>
    <property type="project" value="TreeGrafter"/>
</dbReference>
<evidence type="ECO:0000256" key="2">
    <source>
        <dbReference type="ARBA" id="ARBA00001947"/>
    </source>
</evidence>
<keyword evidence="16" id="KW-1185">Reference proteome</keyword>
<evidence type="ECO:0000256" key="7">
    <source>
        <dbReference type="ARBA" id="ARBA00022670"/>
    </source>
</evidence>
<dbReference type="Gene3D" id="1.10.390.10">
    <property type="entry name" value="Neutral Protease Domain 2"/>
    <property type="match status" value="1"/>
</dbReference>
<evidence type="ECO:0000259" key="13">
    <source>
        <dbReference type="Pfam" id="PF01433"/>
    </source>
</evidence>
<dbReference type="Pfam" id="PF17900">
    <property type="entry name" value="Peptidase_M1_N"/>
    <property type="match status" value="1"/>
</dbReference>
<keyword evidence="8" id="KW-0479">Metal-binding</keyword>
<evidence type="ECO:0000256" key="10">
    <source>
        <dbReference type="ARBA" id="ARBA00022833"/>
    </source>
</evidence>
<evidence type="ECO:0000313" key="16">
    <source>
        <dbReference type="Proteomes" id="UP000186309"/>
    </source>
</evidence>
<dbReference type="InterPro" id="IPR016024">
    <property type="entry name" value="ARM-type_fold"/>
</dbReference>
<comment type="similarity">
    <text evidence="3">Belongs to the peptidase M1 family.</text>
</comment>
<dbReference type="AlphaFoldDB" id="A0A1U7CT01"/>
<keyword evidence="11" id="KW-0482">Metalloprotease</keyword>
<dbReference type="GO" id="GO:0043171">
    <property type="term" value="P:peptide catabolic process"/>
    <property type="evidence" value="ECO:0007669"/>
    <property type="project" value="TreeGrafter"/>
</dbReference>
<dbReference type="PRINTS" id="PR00756">
    <property type="entry name" value="ALADIPTASE"/>
</dbReference>
<feature type="coiled-coil region" evidence="12">
    <location>
        <begin position="841"/>
        <end position="868"/>
    </location>
</feature>
<dbReference type="Gene3D" id="2.60.40.1730">
    <property type="entry name" value="tricorn interacting facor f3 domain"/>
    <property type="match status" value="1"/>
</dbReference>
<dbReference type="Proteomes" id="UP000186309">
    <property type="component" value="Chromosome"/>
</dbReference>
<name>A0A1U7CT01_9BACT</name>
<evidence type="ECO:0000256" key="8">
    <source>
        <dbReference type="ARBA" id="ARBA00022723"/>
    </source>
</evidence>
<keyword evidence="6 15" id="KW-0031">Aminopeptidase</keyword>
<dbReference type="SUPFAM" id="SSF55486">
    <property type="entry name" value="Metalloproteases ('zincins'), catalytic domain"/>
    <property type="match status" value="1"/>
</dbReference>
<evidence type="ECO:0000256" key="3">
    <source>
        <dbReference type="ARBA" id="ARBA00010136"/>
    </source>
</evidence>
<evidence type="ECO:0000256" key="12">
    <source>
        <dbReference type="SAM" id="Coils"/>
    </source>
</evidence>
<dbReference type="STRING" id="1387353.BSF38_03558"/>
<evidence type="ECO:0000259" key="14">
    <source>
        <dbReference type="Pfam" id="PF17900"/>
    </source>
</evidence>
<dbReference type="InterPro" id="IPR014782">
    <property type="entry name" value="Peptidase_M1_dom"/>
</dbReference>
<accession>A0A1U7CT01</accession>
<feature type="domain" description="Aminopeptidase N-like N-terminal" evidence="14">
    <location>
        <begin position="57"/>
        <end position="231"/>
    </location>
</feature>
<keyword evidence="12" id="KW-0175">Coiled coil</keyword>
<dbReference type="Pfam" id="PF01433">
    <property type="entry name" value="Peptidase_M1"/>
    <property type="match status" value="1"/>
</dbReference>
<dbReference type="PANTHER" id="PTHR11533">
    <property type="entry name" value="PROTEASE M1 ZINC METALLOPROTEASE"/>
    <property type="match status" value="1"/>
</dbReference>
<dbReference type="CDD" id="cd09603">
    <property type="entry name" value="M1_APN_like"/>
    <property type="match status" value="1"/>
</dbReference>
<organism evidence="15 16">
    <name type="scientific">Paludisphaera borealis</name>
    <dbReference type="NCBI Taxonomy" id="1387353"/>
    <lineage>
        <taxon>Bacteria</taxon>
        <taxon>Pseudomonadati</taxon>
        <taxon>Planctomycetota</taxon>
        <taxon>Planctomycetia</taxon>
        <taxon>Isosphaerales</taxon>
        <taxon>Isosphaeraceae</taxon>
        <taxon>Paludisphaera</taxon>
    </lineage>
</organism>
<evidence type="ECO:0000256" key="11">
    <source>
        <dbReference type="ARBA" id="ARBA00023049"/>
    </source>
</evidence>
<dbReference type="SUPFAM" id="SSF63737">
    <property type="entry name" value="Leukotriene A4 hydrolase N-terminal domain"/>
    <property type="match status" value="1"/>
</dbReference>
<keyword evidence="10" id="KW-0862">Zinc</keyword>
<dbReference type="InterPro" id="IPR050344">
    <property type="entry name" value="Peptidase_M1_aminopeptidases"/>
</dbReference>
<gene>
    <name evidence="15" type="primary">pepN</name>
    <name evidence="15" type="ORF">BSF38_03558</name>
</gene>
<reference evidence="16" key="1">
    <citation type="submission" date="2016-12" db="EMBL/GenBank/DDBJ databases">
        <title>Comparative genomics of four Isosphaeraceae planctomycetes: a common pool of plasmids and glycoside hydrolase genes.</title>
        <authorList>
            <person name="Ivanova A."/>
        </authorList>
    </citation>
    <scope>NUCLEOTIDE SEQUENCE [LARGE SCALE GENOMIC DNA]</scope>
    <source>
        <strain evidence="16">PX4</strain>
    </source>
</reference>
<dbReference type="InterPro" id="IPR001930">
    <property type="entry name" value="Peptidase_M1"/>
</dbReference>
<proteinExistence type="inferred from homology"/>
<evidence type="ECO:0000256" key="1">
    <source>
        <dbReference type="ARBA" id="ARBA00000098"/>
    </source>
</evidence>
<dbReference type="SUPFAM" id="SSF48371">
    <property type="entry name" value="ARM repeat"/>
    <property type="match status" value="1"/>
</dbReference>
<dbReference type="GO" id="GO:0042277">
    <property type="term" value="F:peptide binding"/>
    <property type="evidence" value="ECO:0007669"/>
    <property type="project" value="TreeGrafter"/>
</dbReference>
<evidence type="ECO:0000256" key="9">
    <source>
        <dbReference type="ARBA" id="ARBA00022801"/>
    </source>
</evidence>
<dbReference type="KEGG" id="pbor:BSF38_03558"/>
<dbReference type="InterPro" id="IPR042097">
    <property type="entry name" value="Aminopeptidase_N-like_N_sf"/>
</dbReference>
<dbReference type="RefSeq" id="WP_168189408.1">
    <property type="nucleotide sequence ID" value="NZ_CP019082.1"/>
</dbReference>
<dbReference type="InterPro" id="IPR045357">
    <property type="entry name" value="Aminopeptidase_N-like_N"/>
</dbReference>
<dbReference type="GO" id="GO:0006508">
    <property type="term" value="P:proteolysis"/>
    <property type="evidence" value="ECO:0007669"/>
    <property type="project" value="UniProtKB-KW"/>
</dbReference>
<evidence type="ECO:0000313" key="15">
    <source>
        <dbReference type="EMBL" id="APW62026.1"/>
    </source>
</evidence>
<dbReference type="GO" id="GO:0016285">
    <property type="term" value="F:alanyl aminopeptidase activity"/>
    <property type="evidence" value="ECO:0007669"/>
    <property type="project" value="UniProtKB-EC"/>
</dbReference>
<keyword evidence="9 15" id="KW-0378">Hydrolase</keyword>
<dbReference type="GO" id="GO:0016020">
    <property type="term" value="C:membrane"/>
    <property type="evidence" value="ECO:0007669"/>
    <property type="project" value="TreeGrafter"/>
</dbReference>
<dbReference type="PANTHER" id="PTHR11533:SF174">
    <property type="entry name" value="PUROMYCIN-SENSITIVE AMINOPEPTIDASE-RELATED"/>
    <property type="match status" value="1"/>
</dbReference>
<comment type="cofactor">
    <cofactor evidence="2">
        <name>Zn(2+)</name>
        <dbReference type="ChEBI" id="CHEBI:29105"/>
    </cofactor>
</comment>
<dbReference type="GO" id="GO:0070006">
    <property type="term" value="F:metalloaminopeptidase activity"/>
    <property type="evidence" value="ECO:0007669"/>
    <property type="project" value="TreeGrafter"/>
</dbReference>
<dbReference type="EC" id="3.4.11.2" evidence="4"/>
<keyword evidence="7" id="KW-0645">Protease</keyword>
<dbReference type="EMBL" id="CP019082">
    <property type="protein sequence ID" value="APW62026.1"/>
    <property type="molecule type" value="Genomic_DNA"/>
</dbReference>
<protein>
    <recommendedName>
        <fullName evidence="5">Aminopeptidase N</fullName>
        <ecNumber evidence="4">3.4.11.2</ecNumber>
    </recommendedName>
</protein>
<feature type="domain" description="Peptidase M1 membrane alanine aminopeptidase" evidence="13">
    <location>
        <begin position="270"/>
        <end position="474"/>
    </location>
</feature>
<evidence type="ECO:0000256" key="4">
    <source>
        <dbReference type="ARBA" id="ARBA00012564"/>
    </source>
</evidence>
<dbReference type="GO" id="GO:0008270">
    <property type="term" value="F:zinc ion binding"/>
    <property type="evidence" value="ECO:0007669"/>
    <property type="project" value="InterPro"/>
</dbReference>
<evidence type="ECO:0000256" key="5">
    <source>
        <dbReference type="ARBA" id="ARBA00015611"/>
    </source>
</evidence>
<comment type="catalytic activity">
    <reaction evidence="1">
        <text>Release of an N-terminal amino acid, Xaa-|-Yaa- from a peptide, amide or arylamide. Xaa is preferably Ala, but may be most amino acids including Pro (slow action). When a terminal hydrophobic residue is followed by a prolyl residue, the two may be released as an intact Xaa-Pro dipeptide.</text>
        <dbReference type="EC" id="3.4.11.2"/>
    </reaction>
</comment>
<dbReference type="GO" id="GO:0005737">
    <property type="term" value="C:cytoplasm"/>
    <property type="evidence" value="ECO:0007669"/>
    <property type="project" value="TreeGrafter"/>
</dbReference>
<evidence type="ECO:0000256" key="6">
    <source>
        <dbReference type="ARBA" id="ARBA00022438"/>
    </source>
</evidence>